<sequence length="31" mass="3375">MRKARSSEILGLAKHSGHTVNQLGNGATRRK</sequence>
<proteinExistence type="predicted"/>
<protein>
    <submittedName>
        <fullName evidence="2">Uncharacterized protein</fullName>
    </submittedName>
</protein>
<reference evidence="2" key="1">
    <citation type="submission" date="2017-12" db="EMBL/GenBank/DDBJ databases">
        <title>Sequencing the genomes of 1000 Actinobacteria strains.</title>
        <authorList>
            <person name="Klenk H.-P."/>
        </authorList>
    </citation>
    <scope>NUCLEOTIDE SEQUENCE [LARGE SCALE GENOMIC DNA]</scope>
    <source>
        <strain evidence="2">DSM 44228</strain>
    </source>
</reference>
<name>A0A2N3Y734_SACSN</name>
<accession>A0A2N3Y734</accession>
<organism evidence="2 3">
    <name type="scientific">Saccharopolyspora spinosa</name>
    <dbReference type="NCBI Taxonomy" id="60894"/>
    <lineage>
        <taxon>Bacteria</taxon>
        <taxon>Bacillati</taxon>
        <taxon>Actinomycetota</taxon>
        <taxon>Actinomycetes</taxon>
        <taxon>Pseudonocardiales</taxon>
        <taxon>Pseudonocardiaceae</taxon>
        <taxon>Saccharopolyspora</taxon>
    </lineage>
</organism>
<feature type="region of interest" description="Disordered" evidence="1">
    <location>
        <begin position="1"/>
        <end position="31"/>
    </location>
</feature>
<evidence type="ECO:0000313" key="3">
    <source>
        <dbReference type="Proteomes" id="UP000233786"/>
    </source>
</evidence>
<keyword evidence="3" id="KW-1185">Reference proteome</keyword>
<evidence type="ECO:0000313" key="2">
    <source>
        <dbReference type="EMBL" id="PKW18727.1"/>
    </source>
</evidence>
<comment type="caution">
    <text evidence="2">The sequence shown here is derived from an EMBL/GenBank/DDBJ whole genome shotgun (WGS) entry which is preliminary data.</text>
</comment>
<evidence type="ECO:0000256" key="1">
    <source>
        <dbReference type="SAM" id="MobiDB-lite"/>
    </source>
</evidence>
<gene>
    <name evidence="2" type="ORF">A8926_6852</name>
</gene>
<dbReference type="Proteomes" id="UP000233786">
    <property type="component" value="Unassembled WGS sequence"/>
</dbReference>
<dbReference type="EMBL" id="PJNB01000001">
    <property type="protein sequence ID" value="PKW18727.1"/>
    <property type="molecule type" value="Genomic_DNA"/>
</dbReference>
<dbReference type="AlphaFoldDB" id="A0A2N3Y734"/>